<dbReference type="STRING" id="933059.SAMN04488103_103278"/>
<dbReference type="InterPro" id="IPR006311">
    <property type="entry name" value="TAT_signal"/>
</dbReference>
<name>A0A1H8ECF6_9RHOB</name>
<organism evidence="7 8">
    <name type="scientific">Gemmobacter aquatilis</name>
    <dbReference type="NCBI Taxonomy" id="933059"/>
    <lineage>
        <taxon>Bacteria</taxon>
        <taxon>Pseudomonadati</taxon>
        <taxon>Pseudomonadota</taxon>
        <taxon>Alphaproteobacteria</taxon>
        <taxon>Rhodobacterales</taxon>
        <taxon>Paracoccaceae</taxon>
        <taxon>Gemmobacter</taxon>
    </lineage>
</organism>
<dbReference type="AlphaFoldDB" id="A0A1H8ECF6"/>
<evidence type="ECO:0000256" key="1">
    <source>
        <dbReference type="ARBA" id="ARBA00008779"/>
    </source>
</evidence>
<dbReference type="PANTHER" id="PTHR10342:SF274">
    <property type="entry name" value="ARYLSULFATASE B"/>
    <property type="match status" value="1"/>
</dbReference>
<dbReference type="PANTHER" id="PTHR10342">
    <property type="entry name" value="ARYLSULFATASE"/>
    <property type="match status" value="1"/>
</dbReference>
<reference evidence="7 8" key="1">
    <citation type="submission" date="2016-10" db="EMBL/GenBank/DDBJ databases">
        <authorList>
            <person name="de Groot N.N."/>
        </authorList>
    </citation>
    <scope>NUCLEOTIDE SEQUENCE [LARGE SCALE GENOMIC DNA]</scope>
    <source>
        <strain evidence="7 8">DSM 3857</strain>
    </source>
</reference>
<keyword evidence="8" id="KW-1185">Reference proteome</keyword>
<proteinExistence type="inferred from homology"/>
<evidence type="ECO:0000313" key="7">
    <source>
        <dbReference type="EMBL" id="SEN17060.1"/>
    </source>
</evidence>
<dbReference type="InterPro" id="IPR000917">
    <property type="entry name" value="Sulfatase_N"/>
</dbReference>
<dbReference type="Gene3D" id="3.40.720.10">
    <property type="entry name" value="Alkaline Phosphatase, subunit A"/>
    <property type="match status" value="1"/>
</dbReference>
<sequence>MDHMPTPSAAPAQSAPGHAVSRRGFMAGGVAITAATVLGFAQRAVAAGETPPNIVYIISDDQGWKDVGYHGSDILTPNIDRLAAEGARLAQFYAQPMCTPTRAALMTGRYPLRYGLQLGVIPSGGSYGLSTDEYILPQAMKDAGYRTAMVGKWHLGHGDTKYWPRARGFDSFYGALVGEIDHYEHASHGIKDWYRNEELIDEEGFDNTLFGQEATRVIEAHEGDHPLFLYLAFTAPHTPFQAPEEYLARYSHIEDEQRRTYSAMISVMDDEIGRLVATLEAKGMRENTLIVFQSDNGGVKSATFAGESAVVGQLPADNGPFRDGKGTTYEGGTRVAALMNWPGRIQASEVTGMMHVVDMLPTLASAAGASLAQSKPLDGIDMWATISQGGQTPRTSMIYNVDPGNGTIRDGDMKLVWNASLPPRVELFNLATDPNETTNLAEQMPEVVERLKAEVTRIAGEMAPPLLIPEAIKLTFGAPPNAAEPQQIYIGQAD</sequence>
<dbReference type="GO" id="GO:0008484">
    <property type="term" value="F:sulfuric ester hydrolase activity"/>
    <property type="evidence" value="ECO:0007669"/>
    <property type="project" value="InterPro"/>
</dbReference>
<protein>
    <submittedName>
        <fullName evidence="7">Arylsulfatase A</fullName>
    </submittedName>
</protein>
<comment type="similarity">
    <text evidence="1">Belongs to the sulfatase family.</text>
</comment>
<evidence type="ECO:0000256" key="5">
    <source>
        <dbReference type="ARBA" id="ARBA00023180"/>
    </source>
</evidence>
<gene>
    <name evidence="7" type="ORF">SAMN04488103_103278</name>
</gene>
<dbReference type="InterPro" id="IPR047115">
    <property type="entry name" value="ARSB"/>
</dbReference>
<evidence type="ECO:0000256" key="2">
    <source>
        <dbReference type="ARBA" id="ARBA00022723"/>
    </source>
</evidence>
<evidence type="ECO:0000313" key="8">
    <source>
        <dbReference type="Proteomes" id="UP000198761"/>
    </source>
</evidence>
<accession>A0A1H8ECF6</accession>
<feature type="domain" description="Sulfatase N-terminal" evidence="6">
    <location>
        <begin position="52"/>
        <end position="369"/>
    </location>
</feature>
<evidence type="ECO:0000256" key="4">
    <source>
        <dbReference type="ARBA" id="ARBA00022837"/>
    </source>
</evidence>
<dbReference type="PROSITE" id="PS00523">
    <property type="entry name" value="SULFATASE_1"/>
    <property type="match status" value="1"/>
</dbReference>
<evidence type="ECO:0000256" key="3">
    <source>
        <dbReference type="ARBA" id="ARBA00022801"/>
    </source>
</evidence>
<keyword evidence="3" id="KW-0378">Hydrolase</keyword>
<evidence type="ECO:0000259" key="6">
    <source>
        <dbReference type="Pfam" id="PF00884"/>
    </source>
</evidence>
<keyword evidence="4" id="KW-0106">Calcium</keyword>
<dbReference type="GO" id="GO:0046872">
    <property type="term" value="F:metal ion binding"/>
    <property type="evidence" value="ECO:0007669"/>
    <property type="project" value="UniProtKB-KW"/>
</dbReference>
<keyword evidence="5" id="KW-0325">Glycoprotein</keyword>
<dbReference type="PROSITE" id="PS51318">
    <property type="entry name" value="TAT"/>
    <property type="match status" value="1"/>
</dbReference>
<dbReference type="EMBL" id="FOCE01000003">
    <property type="protein sequence ID" value="SEN17060.1"/>
    <property type="molecule type" value="Genomic_DNA"/>
</dbReference>
<dbReference type="PROSITE" id="PS00149">
    <property type="entry name" value="SULFATASE_2"/>
    <property type="match status" value="1"/>
</dbReference>
<dbReference type="InterPro" id="IPR024607">
    <property type="entry name" value="Sulfatase_CS"/>
</dbReference>
<dbReference type="SUPFAM" id="SSF53649">
    <property type="entry name" value="Alkaline phosphatase-like"/>
    <property type="match status" value="1"/>
</dbReference>
<dbReference type="CDD" id="cd16029">
    <property type="entry name" value="4-S"/>
    <property type="match status" value="1"/>
</dbReference>
<dbReference type="Proteomes" id="UP000198761">
    <property type="component" value="Unassembled WGS sequence"/>
</dbReference>
<dbReference type="InterPro" id="IPR017850">
    <property type="entry name" value="Alkaline_phosphatase_core_sf"/>
</dbReference>
<dbReference type="Pfam" id="PF00884">
    <property type="entry name" value="Sulfatase"/>
    <property type="match status" value="1"/>
</dbReference>
<keyword evidence="2" id="KW-0479">Metal-binding</keyword>
<dbReference type="Gene3D" id="3.30.1120.10">
    <property type="match status" value="1"/>
</dbReference>